<organism evidence="1">
    <name type="scientific">Solanum chacoense</name>
    <name type="common">Chaco potato</name>
    <dbReference type="NCBI Taxonomy" id="4108"/>
    <lineage>
        <taxon>Eukaryota</taxon>
        <taxon>Viridiplantae</taxon>
        <taxon>Streptophyta</taxon>
        <taxon>Embryophyta</taxon>
        <taxon>Tracheophyta</taxon>
        <taxon>Spermatophyta</taxon>
        <taxon>Magnoliopsida</taxon>
        <taxon>eudicotyledons</taxon>
        <taxon>Gunneridae</taxon>
        <taxon>Pentapetalae</taxon>
        <taxon>asterids</taxon>
        <taxon>lamiids</taxon>
        <taxon>Solanales</taxon>
        <taxon>Solanaceae</taxon>
        <taxon>Solanoideae</taxon>
        <taxon>Solaneae</taxon>
        <taxon>Solanum</taxon>
    </lineage>
</organism>
<dbReference type="EMBL" id="GEDG01020085">
    <property type="protein sequence ID" value="JAP19410.1"/>
    <property type="molecule type" value="Transcribed_RNA"/>
</dbReference>
<evidence type="ECO:0000313" key="1">
    <source>
        <dbReference type="EMBL" id="JAP19410.1"/>
    </source>
</evidence>
<sequence length="62" mass="7429">MDFSILGLLNNYFLLTHGLETHECPLSFFSTEDLNSNWRWQESRFWLDTWPGKSTLMDLYPN</sequence>
<protein>
    <submittedName>
        <fullName evidence="1">Putative ovule protein</fullName>
    </submittedName>
</protein>
<proteinExistence type="predicted"/>
<reference evidence="1" key="1">
    <citation type="submission" date="2015-12" db="EMBL/GenBank/DDBJ databases">
        <title>Gene expression during late stages of embryo sac development: a critical building block for successful pollen-pistil interactions.</title>
        <authorList>
            <person name="Liu Y."/>
            <person name="Joly V."/>
            <person name="Sabar M."/>
            <person name="Matton D.P."/>
        </authorList>
    </citation>
    <scope>NUCLEOTIDE SEQUENCE</scope>
</reference>
<dbReference type="AlphaFoldDB" id="A0A0V0HG26"/>
<accession>A0A0V0HG26</accession>
<name>A0A0V0HG26_SOLCH</name>